<dbReference type="Proteomes" id="UP000215086">
    <property type="component" value="Chromosome"/>
</dbReference>
<dbReference type="KEGG" id="ttf:THTE_0269"/>
<proteinExistence type="predicted"/>
<sequence>MFQYGEPRDPVDGKDIPCNLSFGKLANPGWEAFHGPGRSN</sequence>
<name>A0A286RA95_9BACT</name>
<protein>
    <submittedName>
        <fullName evidence="1">Uncharacterized protein</fullName>
    </submittedName>
</protein>
<evidence type="ECO:0000313" key="2">
    <source>
        <dbReference type="Proteomes" id="UP000215086"/>
    </source>
</evidence>
<keyword evidence="2" id="KW-1185">Reference proteome</keyword>
<dbReference type="AlphaFoldDB" id="A0A286RA95"/>
<gene>
    <name evidence="1" type="ORF">THTE_0269</name>
</gene>
<accession>A0A286RA95</accession>
<evidence type="ECO:0000313" key="1">
    <source>
        <dbReference type="EMBL" id="ASV72871.1"/>
    </source>
</evidence>
<dbReference type="EMBL" id="CP018477">
    <property type="protein sequence ID" value="ASV72871.1"/>
    <property type="molecule type" value="Genomic_DNA"/>
</dbReference>
<organism evidence="1 2">
    <name type="scientific">Thermogutta terrifontis</name>
    <dbReference type="NCBI Taxonomy" id="1331910"/>
    <lineage>
        <taxon>Bacteria</taxon>
        <taxon>Pseudomonadati</taxon>
        <taxon>Planctomycetota</taxon>
        <taxon>Planctomycetia</taxon>
        <taxon>Pirellulales</taxon>
        <taxon>Thermoguttaceae</taxon>
        <taxon>Thermogutta</taxon>
    </lineage>
</organism>
<reference evidence="1 2" key="1">
    <citation type="journal article" name="Front. Microbiol.">
        <title>Sugar Metabolism of the First Thermophilic Planctomycete Thermogutta terrifontis: Comparative Genomic and Transcriptomic Approaches.</title>
        <authorList>
            <person name="Elcheninov A.G."/>
            <person name="Menzel P."/>
            <person name="Gudbergsdottir S.R."/>
            <person name="Slesarev A.I."/>
            <person name="Kadnikov V.V."/>
            <person name="Krogh A."/>
            <person name="Bonch-Osmolovskaya E.A."/>
            <person name="Peng X."/>
            <person name="Kublanov I.V."/>
        </authorList>
    </citation>
    <scope>NUCLEOTIDE SEQUENCE [LARGE SCALE GENOMIC DNA]</scope>
    <source>
        <strain evidence="1 2">R1</strain>
    </source>
</reference>